<dbReference type="Pfam" id="PF00534">
    <property type="entry name" value="Glycos_transf_1"/>
    <property type="match status" value="1"/>
</dbReference>
<feature type="region of interest" description="Disordered" evidence="2">
    <location>
        <begin position="253"/>
        <end position="357"/>
    </location>
</feature>
<feature type="compositionally biased region" description="Basic and acidic residues" evidence="2">
    <location>
        <begin position="534"/>
        <end position="571"/>
    </location>
</feature>
<feature type="region of interest" description="Disordered" evidence="2">
    <location>
        <begin position="534"/>
        <end position="592"/>
    </location>
</feature>
<gene>
    <name evidence="5" type="ORF">BcabD6B2_06710</name>
</gene>
<dbReference type="InterPro" id="IPR036322">
    <property type="entry name" value="WD40_repeat_dom_sf"/>
</dbReference>
<dbReference type="GO" id="GO:0000506">
    <property type="term" value="C:glycosylphosphatidylinositol-N-acetylglucosaminyltransferase (GPI-GnT) complex"/>
    <property type="evidence" value="ECO:0007669"/>
    <property type="project" value="TreeGrafter"/>
</dbReference>
<dbReference type="Proteomes" id="UP001497744">
    <property type="component" value="Unassembled WGS sequence"/>
</dbReference>
<evidence type="ECO:0000256" key="1">
    <source>
        <dbReference type="ARBA" id="ARBA00022676"/>
    </source>
</evidence>
<dbReference type="PANTHER" id="PTHR45871">
    <property type="entry name" value="N-ACETYLGLUCOSAMINYL-PHOSPHATIDYLINOSITOL BIOSYNTHETIC PROTEIN"/>
    <property type="match status" value="1"/>
</dbReference>
<keyword evidence="1 5" id="KW-0808">Transferase</keyword>
<dbReference type="Pfam" id="PF08288">
    <property type="entry name" value="PIGA"/>
    <property type="match status" value="1"/>
</dbReference>
<dbReference type="EMBL" id="BPLF01000001">
    <property type="protein sequence ID" value="GIX61236.1"/>
    <property type="molecule type" value="Genomic_DNA"/>
</dbReference>
<dbReference type="AlphaFoldDB" id="A0AAV4LN33"/>
<dbReference type="GeneID" id="94192719"/>
<dbReference type="InterPro" id="IPR013234">
    <property type="entry name" value="PIGA_GPI_anchor_biosynthesis"/>
</dbReference>
<dbReference type="InterPro" id="IPR015943">
    <property type="entry name" value="WD40/YVTN_repeat-like_dom_sf"/>
</dbReference>
<feature type="domain" description="Glycosyl transferase family 1" evidence="3">
    <location>
        <begin position="810"/>
        <end position="953"/>
    </location>
</feature>
<dbReference type="Gene3D" id="3.40.50.2000">
    <property type="entry name" value="Glycogen Phosphorylase B"/>
    <property type="match status" value="2"/>
</dbReference>
<organism evidence="5 6">
    <name type="scientific">Babesia caballi</name>
    <dbReference type="NCBI Taxonomy" id="5871"/>
    <lineage>
        <taxon>Eukaryota</taxon>
        <taxon>Sar</taxon>
        <taxon>Alveolata</taxon>
        <taxon>Apicomplexa</taxon>
        <taxon>Aconoidasida</taxon>
        <taxon>Piroplasmida</taxon>
        <taxon>Babesiidae</taxon>
        <taxon>Babesia</taxon>
    </lineage>
</organism>
<protein>
    <submittedName>
        <fullName evidence="5">Phosphatidylinositol N-acetylglucosaminyltransferase subunit A, putative</fullName>
    </submittedName>
</protein>
<dbReference type="SUPFAM" id="SSF50978">
    <property type="entry name" value="WD40 repeat-like"/>
    <property type="match status" value="1"/>
</dbReference>
<comment type="caution">
    <text evidence="5">The sequence shown here is derived from an EMBL/GenBank/DDBJ whole genome shotgun (WGS) entry which is preliminary data.</text>
</comment>
<feature type="domain" description="PIGA GPI anchor biosynthesis" evidence="4">
    <location>
        <begin position="649"/>
        <end position="735"/>
    </location>
</feature>
<feature type="region of interest" description="Disordered" evidence="2">
    <location>
        <begin position="1"/>
        <end position="25"/>
    </location>
</feature>
<evidence type="ECO:0000313" key="5">
    <source>
        <dbReference type="EMBL" id="GIX61236.1"/>
    </source>
</evidence>
<accession>A0AAV4LN33</accession>
<feature type="compositionally biased region" description="Low complexity" evidence="2">
    <location>
        <begin position="325"/>
        <end position="339"/>
    </location>
</feature>
<dbReference type="RefSeq" id="XP_067713307.1">
    <property type="nucleotide sequence ID" value="XM_067857206.1"/>
</dbReference>
<evidence type="ECO:0000313" key="6">
    <source>
        <dbReference type="Proteomes" id="UP001497744"/>
    </source>
</evidence>
<proteinExistence type="predicted"/>
<dbReference type="InterPro" id="IPR001296">
    <property type="entry name" value="Glyco_trans_1"/>
</dbReference>
<dbReference type="PANTHER" id="PTHR45871:SF1">
    <property type="entry name" value="PHOSPHATIDYLINOSITOL N-ACETYLGLUCOSAMINYLTRANSFERASE SUBUNIT A"/>
    <property type="match status" value="1"/>
</dbReference>
<reference evidence="5 6" key="1">
    <citation type="submission" date="2021-06" db="EMBL/GenBank/DDBJ databases">
        <title>Genome sequence of Babesia caballi.</title>
        <authorList>
            <person name="Yamagishi J."/>
            <person name="Kidaka T."/>
            <person name="Ochi A."/>
        </authorList>
    </citation>
    <scope>NUCLEOTIDE SEQUENCE [LARGE SCALE GENOMIC DNA]</scope>
    <source>
        <strain evidence="5">USDA-D6B2</strain>
    </source>
</reference>
<dbReference type="GO" id="GO:0017176">
    <property type="term" value="F:phosphatidylinositol N-acetylglucosaminyltransferase activity"/>
    <property type="evidence" value="ECO:0007669"/>
    <property type="project" value="TreeGrafter"/>
</dbReference>
<keyword evidence="1 5" id="KW-0328">Glycosyltransferase</keyword>
<evidence type="ECO:0000259" key="4">
    <source>
        <dbReference type="Pfam" id="PF08288"/>
    </source>
</evidence>
<keyword evidence="6" id="KW-1185">Reference proteome</keyword>
<name>A0AAV4LN33_BABCB</name>
<sequence>MQRDSVVPGGQPPLPLGGGQRGQRRFPAPARHALQVWDLSIPEIAHTFNVRLSAVKKLAVPRPGGDSPVIVAGLACGSISTCDMRTGTSFNYRHSAVTGEVTALSFQPHDANRVVVGYEDSSACVWDLRRYSKPLAALGSGGDVDRRAVVQGCSVAYADAGVMSLPGSELPVSLSQDFVNEDDVWSYVMCAGTATCHVASIGVAAKQPGSTGSGAVCGKVASGIDNGDDPAGISVNNAVDPFAGMKVAKASVLPLDKPPPKGKRARSTVSVTDLLTGGTPLPSPAASSQRPKPRAAKPTSGAGTISSLFSKYKITDHRRRLYSGPDPVSTPATPSAPSGGPIPAPRPTPTRKERLPKFKSRGIPTAFECTPDGTDLFVASKLRLAQWLMGQGHKGHVEQYDGRNYRLVRHFDVDALTRPYQAGEPKGFAQRMRLLALADDSCVLFNVREQLAVLDVRRGALRSAVALQWESHEALVDAGPHQPADAAPAAQKYVTDFTALRGRRDVYALNERGELFVVHPVRVRTAVRGARDTDAMDVASHDARAAGRGEEPRHPKTDGPWDPHGRPRPTDLPEASEPLEPQDVPGKSGSTPGRRLTILMVSEFFYPDVGGIETHICALSTALIALGRRRTPGRHGAAGYRVVVVTRHFGERRGVRYMSNGTKVYHIPTLFYVKPCGLPTFVGTFPLARNIFIREQVDVVHVHQTSSRYGCEFVYAAWIMGLRTVFTDHSLFSFVELGPVTLTDHLRHMSAILDHTICVSTAHKENLMLRTQMDPTAISVIGNAIVRFLLGRRHLLQNADNFPPSTRTRADGRVVIVVVSRLTPKKGTELLNDVIPIVCKRHDNVDFIVGGDGPLYSSIVERIDKLYLHKRVTLLGTVPSYKVNEVLVQGDIFLNTSKSESFCIAILEAVSSGLLCVATDVGGVREILPRDMVLLANYYPESIADRIDDAIKMLPFVDRQRLHDRVRAMYSWRRVAEEVSLVYRNAVRRPPRSALDTICAFWDTPTIFRRLLSSSVHCLQGVICY</sequence>
<dbReference type="SUPFAM" id="SSF53756">
    <property type="entry name" value="UDP-Glycosyltransferase/glycogen phosphorylase"/>
    <property type="match status" value="1"/>
</dbReference>
<evidence type="ECO:0000256" key="2">
    <source>
        <dbReference type="SAM" id="MobiDB-lite"/>
    </source>
</evidence>
<dbReference type="Gene3D" id="2.130.10.10">
    <property type="entry name" value="YVTN repeat-like/Quinoprotein amine dehydrogenase"/>
    <property type="match status" value="1"/>
</dbReference>
<evidence type="ECO:0000259" key="3">
    <source>
        <dbReference type="Pfam" id="PF00534"/>
    </source>
</evidence>
<dbReference type="GO" id="GO:0006506">
    <property type="term" value="P:GPI anchor biosynthetic process"/>
    <property type="evidence" value="ECO:0007669"/>
    <property type="project" value="InterPro"/>
</dbReference>